<dbReference type="AlphaFoldDB" id="A0A3B1CFT8"/>
<sequence length="111" mass="12575">MKRSGIFILFFLWIGLFVITAPVSGESLLEEQKEGGPDVERLFMGGTEIQGTIEKPHVVYIVPWKEGGDGMEREIPFERSFREEILTPVDFARFQSKWGSAPEAREGGEKQ</sequence>
<protein>
    <submittedName>
        <fullName evidence="1">Uncharacterized protein</fullName>
    </submittedName>
</protein>
<accession>A0A3B1CFT8</accession>
<name>A0A3B1CFT8_9ZZZZ</name>
<gene>
    <name evidence="1" type="ORF">MNBD_NITROSPIRAE01-218</name>
</gene>
<proteinExistence type="predicted"/>
<dbReference type="EMBL" id="UOGF01000047">
    <property type="protein sequence ID" value="VAX29079.1"/>
    <property type="molecule type" value="Genomic_DNA"/>
</dbReference>
<reference evidence="1" key="1">
    <citation type="submission" date="2018-06" db="EMBL/GenBank/DDBJ databases">
        <authorList>
            <person name="Zhirakovskaya E."/>
        </authorList>
    </citation>
    <scope>NUCLEOTIDE SEQUENCE</scope>
</reference>
<organism evidence="1">
    <name type="scientific">hydrothermal vent metagenome</name>
    <dbReference type="NCBI Taxonomy" id="652676"/>
    <lineage>
        <taxon>unclassified sequences</taxon>
        <taxon>metagenomes</taxon>
        <taxon>ecological metagenomes</taxon>
    </lineage>
</organism>
<evidence type="ECO:0000313" key="1">
    <source>
        <dbReference type="EMBL" id="VAX29079.1"/>
    </source>
</evidence>